<dbReference type="AlphaFoldDB" id="A4U230"/>
<accession>A4U230</accession>
<evidence type="ECO:0000313" key="1">
    <source>
        <dbReference type="EMBL" id="CAM76937.1"/>
    </source>
</evidence>
<gene>
    <name evidence="1" type="ORF">MGR_2689</name>
</gene>
<reference evidence="1" key="1">
    <citation type="journal article" date="2007" name="J. Bacteriol.">
        <title>Comparative genome analysis of four magnetotactic bacteria reveals a complex set of group-specific genes implicated in magnetosome biomineralization and function.</title>
        <authorList>
            <person name="Richter M."/>
            <person name="Kube M."/>
            <person name="Bazylinski D.A."/>
            <person name="Lombardot T."/>
            <person name="Gloeckner F.O."/>
            <person name="Reinhardt R."/>
            <person name="Schueler D."/>
        </authorList>
    </citation>
    <scope>NUCLEOTIDE SEQUENCE</scope>
    <source>
        <strain evidence="1">MSR-1</strain>
    </source>
</reference>
<dbReference type="RefSeq" id="WP_106002627.1">
    <property type="nucleotide sequence ID" value="NZ_CP027527.1"/>
</dbReference>
<dbReference type="EMBL" id="CU459003">
    <property type="protein sequence ID" value="CAM76937.1"/>
    <property type="molecule type" value="Genomic_DNA"/>
</dbReference>
<sequence length="132" mass="14274">MTAPSPVHQALQEALDAAYLARATSAAVIDRFGPVRPFVSVIQWEQRQINGLQNLLRQRGWPIAADRHGGRVAAPPCPDQAWLARQGNWICGEDQLDRLRRMAAEDAEVVTVLKGLGQPPPFTAGDGNAATA</sequence>
<proteinExistence type="predicted"/>
<name>A4U230_9PROT</name>
<protein>
    <submittedName>
        <fullName evidence="1">Uncharacterized protein</fullName>
    </submittedName>
</protein>
<organism evidence="1">
    <name type="scientific">Magnetospirillum gryphiswaldense</name>
    <dbReference type="NCBI Taxonomy" id="55518"/>
    <lineage>
        <taxon>Bacteria</taxon>
        <taxon>Pseudomonadati</taxon>
        <taxon>Pseudomonadota</taxon>
        <taxon>Alphaproteobacteria</taxon>
        <taxon>Rhodospirillales</taxon>
        <taxon>Rhodospirillaceae</taxon>
        <taxon>Magnetospirillum</taxon>
    </lineage>
</organism>